<evidence type="ECO:0000256" key="8">
    <source>
        <dbReference type="RuleBase" id="RU366033"/>
    </source>
</evidence>
<feature type="transmembrane region" description="Helical" evidence="8">
    <location>
        <begin position="147"/>
        <end position="169"/>
    </location>
</feature>
<keyword evidence="3 8" id="KW-0813">Transport</keyword>
<feature type="transmembrane region" description="Helical" evidence="8">
    <location>
        <begin position="388"/>
        <end position="412"/>
    </location>
</feature>
<dbReference type="EMBL" id="CP004387">
    <property type="protein sequence ID" value="AJD48164.1"/>
    <property type="molecule type" value="Genomic_DNA"/>
</dbReference>
<protein>
    <recommendedName>
        <fullName evidence="8">Nitrate/nitrite transporter</fullName>
    </recommendedName>
</protein>
<dbReference type="InterPro" id="IPR036259">
    <property type="entry name" value="MFS_trans_sf"/>
</dbReference>
<dbReference type="InterPro" id="IPR020846">
    <property type="entry name" value="MFS_dom"/>
</dbReference>
<name>A0A0B4XIP6_9GAMM</name>
<dbReference type="GO" id="GO:0005886">
    <property type="term" value="C:plasma membrane"/>
    <property type="evidence" value="ECO:0007669"/>
    <property type="project" value="UniProtKB-SubCell"/>
</dbReference>
<feature type="transmembrane region" description="Helical" evidence="8">
    <location>
        <begin position="116"/>
        <end position="135"/>
    </location>
</feature>
<keyword evidence="11" id="KW-1185">Reference proteome</keyword>
<comment type="caution">
    <text evidence="8">Lacks conserved residue(s) required for the propagation of feature annotation.</text>
</comment>
<dbReference type="GO" id="GO:0015113">
    <property type="term" value="F:nitrite transmembrane transporter activity"/>
    <property type="evidence" value="ECO:0007669"/>
    <property type="project" value="InterPro"/>
</dbReference>
<evidence type="ECO:0000256" key="7">
    <source>
        <dbReference type="ARBA" id="ARBA00023136"/>
    </source>
</evidence>
<sequence>MAAQHARLNLLNLSEPRIRLLHLSWMAFFVSFVVWFSHAPLMGDIREVFDLTSDQVKALLILNVALTIPARVVIGSLVDRFGPRRVFGWLLIIAALPCWAFALATTYEQLAVTRLLLGFVGAGFVVGIRLISEWFPAREVGLAEGVYGGWGNFGSAAAAMSLPTLALLFGGDNGWRGAVACTGVLSCVYGLVFLWRARNTPAGASYFRPKKASALEVSSRRDLFFYLAMCVPLYGALLVIVWRLGPGQLGLYGLNAQLALVAVILSLAIVQLWQIWRVNHARLRQGVPEHDRYRFRQVAILDLAYMVTFGSELAVVSMLPLFFIDTFDLTAVTAGLLASGFAFMNLVARPGGGWLSDRFGRKRSLALLLAGLVLGYGLMSQIGSGWPLALAVMATMLCSFFVQAGEGAVFATVPLIKRRLTGQIAGMVGAYGNAGAVCFLTVLTFVDASVFFLVIAGCAAVTLATVQWLDEPRGHIAEVDEHGQVQLIEVN</sequence>
<dbReference type="HOGENOM" id="CLU_024204_4_1_6"/>
<accession>A0A0B4XIP6</accession>
<dbReference type="PANTHER" id="PTHR23515">
    <property type="entry name" value="HIGH-AFFINITY NITRATE TRANSPORTER 2.3"/>
    <property type="match status" value="1"/>
</dbReference>
<comment type="similarity">
    <text evidence="2 8">Belongs to the major facilitator superfamily. Nitrate/nitrite porter (TC 2.A.1.8) family.</text>
</comment>
<evidence type="ECO:0000313" key="11">
    <source>
        <dbReference type="Proteomes" id="UP000006764"/>
    </source>
</evidence>
<dbReference type="GO" id="GO:0015112">
    <property type="term" value="F:nitrate transmembrane transporter activity"/>
    <property type="evidence" value="ECO:0007669"/>
    <property type="project" value="UniProtKB-UniRule"/>
</dbReference>
<keyword evidence="6 8" id="KW-0534">Nitrate assimilation</keyword>
<dbReference type="AlphaFoldDB" id="A0A0B4XIP6"/>
<organism evidence="10 11">
    <name type="scientific">Isoalcanivorax pacificus W11-5</name>
    <dbReference type="NCBI Taxonomy" id="391936"/>
    <lineage>
        <taxon>Bacteria</taxon>
        <taxon>Pseudomonadati</taxon>
        <taxon>Pseudomonadota</taxon>
        <taxon>Gammaproteobacteria</taxon>
        <taxon>Oceanospirillales</taxon>
        <taxon>Alcanivoracaceae</taxon>
        <taxon>Isoalcanivorax</taxon>
    </lineage>
</organism>
<keyword evidence="5 8" id="KW-1133">Transmembrane helix</keyword>
<feature type="transmembrane region" description="Helical" evidence="8">
    <location>
        <begin position="297"/>
        <end position="323"/>
    </location>
</feature>
<dbReference type="Gene3D" id="1.20.1250.20">
    <property type="entry name" value="MFS general substrate transporter like domains"/>
    <property type="match status" value="2"/>
</dbReference>
<feature type="transmembrane region" description="Helical" evidence="8">
    <location>
        <begin position="223"/>
        <end position="244"/>
    </location>
</feature>
<proteinExistence type="inferred from homology"/>
<keyword evidence="8" id="KW-1003">Cell membrane</keyword>
<dbReference type="InterPro" id="IPR044772">
    <property type="entry name" value="NO3_transporter"/>
</dbReference>
<dbReference type="Proteomes" id="UP000006764">
    <property type="component" value="Chromosome"/>
</dbReference>
<dbReference type="InterPro" id="IPR011701">
    <property type="entry name" value="MFS"/>
</dbReference>
<evidence type="ECO:0000256" key="3">
    <source>
        <dbReference type="ARBA" id="ARBA00022448"/>
    </source>
</evidence>
<dbReference type="STRING" id="391936.S7S_08750"/>
<gene>
    <name evidence="10" type="ORF">S7S_08750</name>
</gene>
<feature type="transmembrane region" description="Helical" evidence="8">
    <location>
        <begin position="424"/>
        <end position="444"/>
    </location>
</feature>
<dbReference type="SUPFAM" id="SSF103473">
    <property type="entry name" value="MFS general substrate transporter"/>
    <property type="match status" value="1"/>
</dbReference>
<feature type="transmembrane region" description="Helical" evidence="8">
    <location>
        <begin position="364"/>
        <end position="382"/>
    </location>
</feature>
<evidence type="ECO:0000313" key="10">
    <source>
        <dbReference type="EMBL" id="AJD48164.1"/>
    </source>
</evidence>
<comment type="subcellular location">
    <subcellularLocation>
        <location evidence="8">Cell membrane</location>
        <topology evidence="8">Multi-pass membrane protein</topology>
    </subcellularLocation>
    <subcellularLocation>
        <location evidence="1">Membrane</location>
        <topology evidence="1">Multi-pass membrane protein</topology>
    </subcellularLocation>
</comment>
<dbReference type="PROSITE" id="PS50850">
    <property type="entry name" value="MFS"/>
    <property type="match status" value="1"/>
</dbReference>
<feature type="transmembrane region" description="Helical" evidence="8">
    <location>
        <begin position="175"/>
        <end position="195"/>
    </location>
</feature>
<feature type="transmembrane region" description="Helical" evidence="8">
    <location>
        <begin position="256"/>
        <end position="276"/>
    </location>
</feature>
<evidence type="ECO:0000256" key="1">
    <source>
        <dbReference type="ARBA" id="ARBA00004141"/>
    </source>
</evidence>
<reference evidence="10 11" key="1">
    <citation type="journal article" date="2012" name="J. Bacteriol.">
        <title>Genome sequence of an alkane-degrading bacterium, Alcanivorax pacificus type strain W11-5, isolated from deep sea sediment.</title>
        <authorList>
            <person name="Lai Q."/>
            <person name="Shao Z."/>
        </authorList>
    </citation>
    <scope>NUCLEOTIDE SEQUENCE [LARGE SCALE GENOMIC DNA]</scope>
    <source>
        <strain evidence="10 11">W11-5</strain>
    </source>
</reference>
<dbReference type="OrthoDB" id="9773404at2"/>
<keyword evidence="4 8" id="KW-0812">Transmembrane</keyword>
<dbReference type="InterPro" id="IPR004737">
    <property type="entry name" value="NO3_transporter_NarK/NarU-like"/>
</dbReference>
<dbReference type="GO" id="GO:0042128">
    <property type="term" value="P:nitrate assimilation"/>
    <property type="evidence" value="ECO:0007669"/>
    <property type="project" value="UniProtKB-UniRule"/>
</dbReference>
<keyword evidence="7 8" id="KW-0472">Membrane</keyword>
<feature type="transmembrane region" description="Helical" evidence="8">
    <location>
        <begin position="329"/>
        <end position="348"/>
    </location>
</feature>
<evidence type="ECO:0000256" key="4">
    <source>
        <dbReference type="ARBA" id="ARBA00022692"/>
    </source>
</evidence>
<dbReference type="RefSeq" id="WP_008737576.1">
    <property type="nucleotide sequence ID" value="NZ_CP004387.1"/>
</dbReference>
<feature type="transmembrane region" description="Helical" evidence="8">
    <location>
        <begin position="58"/>
        <end position="74"/>
    </location>
</feature>
<feature type="transmembrane region" description="Helical" evidence="8">
    <location>
        <begin position="450"/>
        <end position="469"/>
    </location>
</feature>
<feature type="transmembrane region" description="Helical" evidence="8">
    <location>
        <begin position="20"/>
        <end position="38"/>
    </location>
</feature>
<dbReference type="KEGG" id="apac:S7S_08750"/>
<evidence type="ECO:0000256" key="6">
    <source>
        <dbReference type="ARBA" id="ARBA00023063"/>
    </source>
</evidence>
<feature type="domain" description="Major facilitator superfamily (MFS) profile" evidence="9">
    <location>
        <begin position="17"/>
        <end position="474"/>
    </location>
</feature>
<dbReference type="Pfam" id="PF07690">
    <property type="entry name" value="MFS_1"/>
    <property type="match status" value="2"/>
</dbReference>
<feature type="transmembrane region" description="Helical" evidence="8">
    <location>
        <begin position="86"/>
        <end position="104"/>
    </location>
</feature>
<evidence type="ECO:0000259" key="9">
    <source>
        <dbReference type="PROSITE" id="PS50850"/>
    </source>
</evidence>
<evidence type="ECO:0000256" key="5">
    <source>
        <dbReference type="ARBA" id="ARBA00022989"/>
    </source>
</evidence>
<dbReference type="NCBIfam" id="TIGR00886">
    <property type="entry name" value="2A0108"/>
    <property type="match status" value="1"/>
</dbReference>
<evidence type="ECO:0000256" key="2">
    <source>
        <dbReference type="ARBA" id="ARBA00008432"/>
    </source>
</evidence>